<sequence length="138" mass="15217">MMLYKYIVKNVARRSGKVATFMPKPLYGDNGSGMHTHQSIYRGKEPLFYSQGGYGHLSETALHYIAGILMHAPALVGLTNATTNSYRRLVPGFEAPVNLVFARGNRSAAIRVPITSENPNSVRIEFRTPDSTGNPYIS</sequence>
<dbReference type="InterPro" id="IPR008146">
    <property type="entry name" value="Gln_synth_cat_dom"/>
</dbReference>
<evidence type="ECO:0000256" key="1">
    <source>
        <dbReference type="ARBA" id="ARBA00004496"/>
    </source>
</evidence>
<protein>
    <recommendedName>
        <fullName evidence="4">Glutamate--ammonia ligase</fullName>
    </recommendedName>
</protein>
<dbReference type="PANTHER" id="PTHR43407">
    <property type="entry name" value="GLUTAMINE SYNTHETASE"/>
    <property type="match status" value="1"/>
</dbReference>
<dbReference type="InterPro" id="IPR027303">
    <property type="entry name" value="Gln_synth_gly_rich_site"/>
</dbReference>
<dbReference type="PROSITE" id="PS00181">
    <property type="entry name" value="GLNA_ATP"/>
    <property type="match status" value="1"/>
</dbReference>
<evidence type="ECO:0000256" key="2">
    <source>
        <dbReference type="ARBA" id="ARBA00009897"/>
    </source>
</evidence>
<dbReference type="InterPro" id="IPR014746">
    <property type="entry name" value="Gln_synth/guanido_kin_cat_dom"/>
</dbReference>
<comment type="similarity">
    <text evidence="2">Belongs to the glutamine synthetase family.</text>
</comment>
<dbReference type="Gene3D" id="3.30.590.10">
    <property type="entry name" value="Glutamine synthetase/guanido kinase, catalytic domain"/>
    <property type="match status" value="1"/>
</dbReference>
<dbReference type="GO" id="GO:0006542">
    <property type="term" value="P:glutamine biosynthetic process"/>
    <property type="evidence" value="ECO:0007669"/>
    <property type="project" value="TreeGrafter"/>
</dbReference>
<dbReference type="EMBL" id="AUZY01012613">
    <property type="protein sequence ID" value="EQD28985.1"/>
    <property type="molecule type" value="Genomic_DNA"/>
</dbReference>
<feature type="non-terminal residue" evidence="6">
    <location>
        <position position="138"/>
    </location>
</feature>
<feature type="domain" description="GS catalytic" evidence="5">
    <location>
        <begin position="1"/>
        <end position="138"/>
    </location>
</feature>
<accession>T0ZGV7</accession>
<organism evidence="6">
    <name type="scientific">mine drainage metagenome</name>
    <dbReference type="NCBI Taxonomy" id="410659"/>
    <lineage>
        <taxon>unclassified sequences</taxon>
        <taxon>metagenomes</taxon>
        <taxon>ecological metagenomes</taxon>
    </lineage>
</organism>
<reference evidence="6" key="2">
    <citation type="journal article" date="2014" name="ISME J.">
        <title>Microbial stratification in low pH oxic and suboxic macroscopic growths along an acid mine drainage.</title>
        <authorList>
            <person name="Mendez-Garcia C."/>
            <person name="Mesa V."/>
            <person name="Sprenger R.R."/>
            <person name="Richter M."/>
            <person name="Diez M.S."/>
            <person name="Solano J."/>
            <person name="Bargiela R."/>
            <person name="Golyshina O.V."/>
            <person name="Manteca A."/>
            <person name="Ramos J.L."/>
            <person name="Gallego J.R."/>
            <person name="Llorente I."/>
            <person name="Martins Dos Santos V.A."/>
            <person name="Jensen O.N."/>
            <person name="Pelaez A.I."/>
            <person name="Sanchez J."/>
            <person name="Ferrer M."/>
        </authorList>
    </citation>
    <scope>NUCLEOTIDE SEQUENCE</scope>
</reference>
<comment type="caution">
    <text evidence="6">The sequence shown here is derived from an EMBL/GenBank/DDBJ whole genome shotgun (WGS) entry which is preliminary data.</text>
</comment>
<dbReference type="Pfam" id="PF00120">
    <property type="entry name" value="Gln-synt_C"/>
    <property type="match status" value="1"/>
</dbReference>
<proteinExistence type="inferred from homology"/>
<dbReference type="PANTHER" id="PTHR43407:SF1">
    <property type="entry name" value="LENGSIN"/>
    <property type="match status" value="1"/>
</dbReference>
<gene>
    <name evidence="6" type="ORF">B1B_18810</name>
</gene>
<dbReference type="GO" id="GO:0016020">
    <property type="term" value="C:membrane"/>
    <property type="evidence" value="ECO:0007669"/>
    <property type="project" value="TreeGrafter"/>
</dbReference>
<dbReference type="SUPFAM" id="SSF55931">
    <property type="entry name" value="Glutamine synthetase/guanido kinase"/>
    <property type="match status" value="1"/>
</dbReference>
<name>T0ZGV7_9ZZZZ</name>
<dbReference type="AlphaFoldDB" id="T0ZGV7"/>
<dbReference type="PROSITE" id="PS51987">
    <property type="entry name" value="GS_CATALYTIC"/>
    <property type="match status" value="1"/>
</dbReference>
<dbReference type="GO" id="GO:0019740">
    <property type="term" value="P:nitrogen utilization"/>
    <property type="evidence" value="ECO:0007669"/>
    <property type="project" value="TreeGrafter"/>
</dbReference>
<dbReference type="SMART" id="SM01230">
    <property type="entry name" value="Gln-synt_C"/>
    <property type="match status" value="1"/>
</dbReference>
<evidence type="ECO:0000313" key="6">
    <source>
        <dbReference type="EMBL" id="EQD28985.1"/>
    </source>
</evidence>
<dbReference type="GO" id="GO:0005737">
    <property type="term" value="C:cytoplasm"/>
    <property type="evidence" value="ECO:0007669"/>
    <property type="project" value="UniProtKB-SubCell"/>
</dbReference>
<evidence type="ECO:0000256" key="3">
    <source>
        <dbReference type="ARBA" id="ARBA00022490"/>
    </source>
</evidence>
<evidence type="ECO:0000259" key="5">
    <source>
        <dbReference type="PROSITE" id="PS51987"/>
    </source>
</evidence>
<reference evidence="6" key="1">
    <citation type="submission" date="2013-08" db="EMBL/GenBank/DDBJ databases">
        <authorList>
            <person name="Mendez C."/>
            <person name="Richter M."/>
            <person name="Ferrer M."/>
            <person name="Sanchez J."/>
        </authorList>
    </citation>
    <scope>NUCLEOTIDE SEQUENCE</scope>
</reference>
<comment type="subcellular location">
    <subcellularLocation>
        <location evidence="1">Cytoplasm</location>
    </subcellularLocation>
</comment>
<keyword evidence="3" id="KW-0963">Cytoplasm</keyword>
<evidence type="ECO:0000256" key="4">
    <source>
        <dbReference type="ARBA" id="ARBA00030668"/>
    </source>
</evidence>
<dbReference type="GO" id="GO:0004356">
    <property type="term" value="F:glutamine synthetase activity"/>
    <property type="evidence" value="ECO:0007669"/>
    <property type="project" value="InterPro"/>
</dbReference>